<dbReference type="Proteomes" id="UP000293719">
    <property type="component" value="Chromosome"/>
</dbReference>
<evidence type="ECO:0000313" key="3">
    <source>
        <dbReference type="Proteomes" id="UP000293719"/>
    </source>
</evidence>
<gene>
    <name evidence="2" type="ORF">E0E05_04715</name>
</gene>
<organism evidence="2 3">
    <name type="scientific">Roseitalea porphyridii</name>
    <dbReference type="NCBI Taxonomy" id="1852022"/>
    <lineage>
        <taxon>Bacteria</taxon>
        <taxon>Pseudomonadati</taxon>
        <taxon>Pseudomonadota</taxon>
        <taxon>Alphaproteobacteria</taxon>
        <taxon>Hyphomicrobiales</taxon>
        <taxon>Ahrensiaceae</taxon>
        <taxon>Roseitalea</taxon>
    </lineage>
</organism>
<keyword evidence="1" id="KW-0472">Membrane</keyword>
<keyword evidence="1" id="KW-1133">Transmembrane helix</keyword>
<protein>
    <submittedName>
        <fullName evidence="2">Uncharacterized protein</fullName>
    </submittedName>
</protein>
<sequence>MLWDFSIPKAAGIVARTWPFLLLRVAVYGLFAMVFLVMTVSGGIIGHQTLPLLFETVAPMQSGIFGAFGGMAFGGLVLRILREYSLYMVKAAHVAVMVRLFDHGTLPAGASQLAYGWGQVRERFAEASVLFALDQLIKAALAGIGQTMQRIGGFMPGLRAVFGIVQAIADVAIGYVDEIVLAQNLRTKSANPWKASADAVVLYTQNGGAMLRNAAWLTLFLAVAGIAVFAVVAGPVALALGGLEGPVQMYGLIGSAVVTIFVLHVLLEPFAVCALMSVYFARIDGQAPDPRWEERLNRATPALAELRANGEDFGDGAAQPA</sequence>
<dbReference type="RefSeq" id="WP_131615671.1">
    <property type="nucleotide sequence ID" value="NZ_CP036532.1"/>
</dbReference>
<reference evidence="2 3" key="1">
    <citation type="journal article" date="2017" name="Int. J. Syst. Evol. Microbiol.">
        <title>Roseitalea porphyridii gen. nov., sp. nov., isolated from a red alga, and reclassification of Hoeflea suaedae Chung et al. 2013 as Pseudohoeflea suaedae gen. nov., comb. nov.</title>
        <authorList>
            <person name="Hyeon J.W."/>
            <person name="Jeong S.E."/>
            <person name="Baek K."/>
            <person name="Jeon C.O."/>
        </authorList>
    </citation>
    <scope>NUCLEOTIDE SEQUENCE [LARGE SCALE GENOMIC DNA]</scope>
    <source>
        <strain evidence="2 3">MA7-20</strain>
    </source>
</reference>
<keyword evidence="3" id="KW-1185">Reference proteome</keyword>
<dbReference type="GeneID" id="90766590"/>
<feature type="transmembrane region" description="Helical" evidence="1">
    <location>
        <begin position="252"/>
        <end position="281"/>
    </location>
</feature>
<keyword evidence="1" id="KW-0812">Transmembrane</keyword>
<feature type="transmembrane region" description="Helical" evidence="1">
    <location>
        <begin position="64"/>
        <end position="81"/>
    </location>
</feature>
<dbReference type="KEGG" id="rpod:E0E05_04715"/>
<dbReference type="EMBL" id="CP036532">
    <property type="protein sequence ID" value="QBK29964.1"/>
    <property type="molecule type" value="Genomic_DNA"/>
</dbReference>
<proteinExistence type="predicted"/>
<dbReference type="OrthoDB" id="147179at2"/>
<evidence type="ECO:0000256" key="1">
    <source>
        <dbReference type="SAM" id="Phobius"/>
    </source>
</evidence>
<accession>A0A4P6V029</accession>
<dbReference type="AlphaFoldDB" id="A0A4P6V029"/>
<evidence type="ECO:0000313" key="2">
    <source>
        <dbReference type="EMBL" id="QBK29964.1"/>
    </source>
</evidence>
<name>A0A4P6V029_9HYPH</name>
<feature type="transmembrane region" description="Helical" evidence="1">
    <location>
        <begin position="214"/>
        <end position="240"/>
    </location>
</feature>
<feature type="transmembrane region" description="Helical" evidence="1">
    <location>
        <begin position="21"/>
        <end position="44"/>
    </location>
</feature>